<dbReference type="GO" id="GO:0000175">
    <property type="term" value="F:3'-5'-RNA exonuclease activity"/>
    <property type="evidence" value="ECO:0007669"/>
    <property type="project" value="TreeGrafter"/>
</dbReference>
<organism evidence="2 3">
    <name type="scientific">Diversispora eburnea</name>
    <dbReference type="NCBI Taxonomy" id="1213867"/>
    <lineage>
        <taxon>Eukaryota</taxon>
        <taxon>Fungi</taxon>
        <taxon>Fungi incertae sedis</taxon>
        <taxon>Mucoromycota</taxon>
        <taxon>Glomeromycotina</taxon>
        <taxon>Glomeromycetes</taxon>
        <taxon>Diversisporales</taxon>
        <taxon>Diversisporaceae</taxon>
        <taxon>Diversispora</taxon>
    </lineage>
</organism>
<dbReference type="GO" id="GO:0005634">
    <property type="term" value="C:nucleus"/>
    <property type="evidence" value="ECO:0007669"/>
    <property type="project" value="TreeGrafter"/>
</dbReference>
<dbReference type="GO" id="GO:0003723">
    <property type="term" value="F:RNA binding"/>
    <property type="evidence" value="ECO:0007669"/>
    <property type="project" value="TreeGrafter"/>
</dbReference>
<evidence type="ECO:0000313" key="2">
    <source>
        <dbReference type="EMBL" id="CAG8545102.1"/>
    </source>
</evidence>
<dbReference type="EMBL" id="CAJVPK010000742">
    <property type="protein sequence ID" value="CAG8545102.1"/>
    <property type="molecule type" value="Genomic_DNA"/>
</dbReference>
<dbReference type="InterPro" id="IPR012677">
    <property type="entry name" value="Nucleotide-bd_a/b_plait_sf"/>
</dbReference>
<comment type="similarity">
    <text evidence="1">Belongs to the CAF1 family.</text>
</comment>
<gene>
    <name evidence="2" type="ORF">DEBURN_LOCUS6815</name>
</gene>
<dbReference type="OrthoDB" id="1432093at2759"/>
<dbReference type="SUPFAM" id="SSF54928">
    <property type="entry name" value="RNA-binding domain, RBD"/>
    <property type="match status" value="1"/>
</dbReference>
<comment type="caution">
    <text evidence="2">The sequence shown here is derived from an EMBL/GenBank/DDBJ whole genome shotgun (WGS) entry which is preliminary data.</text>
</comment>
<keyword evidence="3" id="KW-1185">Reference proteome</keyword>
<reference evidence="2" key="1">
    <citation type="submission" date="2021-06" db="EMBL/GenBank/DDBJ databases">
        <authorList>
            <person name="Kallberg Y."/>
            <person name="Tangrot J."/>
            <person name="Rosling A."/>
        </authorList>
    </citation>
    <scope>NUCLEOTIDE SEQUENCE</scope>
    <source>
        <strain evidence="2">AZ414A</strain>
    </source>
</reference>
<dbReference type="GO" id="GO:1990431">
    <property type="term" value="P:priRNA 3'-end processing"/>
    <property type="evidence" value="ECO:0007669"/>
    <property type="project" value="TreeGrafter"/>
</dbReference>
<dbReference type="AlphaFoldDB" id="A0A9N9AWS1"/>
<sequence length="692" mass="80221">MKFSELPELIKKLFQKFEIQKVFSQEVFQLQLPVEKEPVYKLDPNLKTSYILINYLNDKLQVCAILILANQNQADQLIFYSITLTSGKVINNINGKEPTMEILKKNFHDLLPIIQEAIKDADFIALDTELTGLNEHIERIKSFDDPQSRYTKVRKAASKARDHYVLGNPISYQNDICFMCSGSSLHFLMNCGFDFNKLISQGIPFINNTDEVKLTQRKADLAQRQIVLSAESKPKSILFERLTEAQKEKKVKIEVEEALAASLNFRTIIELLIESKKPLVGHNCFLDICQLVQQFWMELPEKLREWKKLVHGLFSTIIDTKHIAATHRKLQTLIPKNGVQDILQIVQTEPFESLSPKIELDPRFTRYIFNDESQNHEAGYDAFITGYNFIRLAVFILHEKEEKVDVYDYFFNEYSTENTNENNSGESFEIDFPVDHLKEKTLVERPPTKPNGFLVSNIPSSCNQVSLYTLFGDFGNIFFQWIDDTHCWLIVKDDKKVNKVPKGKLGQTKLFSLFLEGGERYQLGQEKGITKEMGEIFIQSWSNWINALQDAEAKDEKDEKDICENQYHITSMDDNKNIHVEEIEFEIEPFPIPHDDNTSWEHITENTSDNWTADTWANGEDIWAKKEINWSNEGDDIENTEDKRDNWDITLLSDSETLSMRAKRTLSTPQLIIKEEESDSEMNGAFKKTRIE</sequence>
<name>A0A9N9AWS1_9GLOM</name>
<dbReference type="Proteomes" id="UP000789706">
    <property type="component" value="Unassembled WGS sequence"/>
</dbReference>
<dbReference type="InterPro" id="IPR035979">
    <property type="entry name" value="RBD_domain_sf"/>
</dbReference>
<evidence type="ECO:0000313" key="3">
    <source>
        <dbReference type="Proteomes" id="UP000789706"/>
    </source>
</evidence>
<evidence type="ECO:0000256" key="1">
    <source>
        <dbReference type="ARBA" id="ARBA00008372"/>
    </source>
</evidence>
<dbReference type="SUPFAM" id="SSF53098">
    <property type="entry name" value="Ribonuclease H-like"/>
    <property type="match status" value="1"/>
</dbReference>
<dbReference type="InterPro" id="IPR006941">
    <property type="entry name" value="RNase_CAF1"/>
</dbReference>
<dbReference type="Pfam" id="PF04857">
    <property type="entry name" value="CAF1"/>
    <property type="match status" value="2"/>
</dbReference>
<accession>A0A9N9AWS1</accession>
<dbReference type="PANTHER" id="PTHR15092:SF22">
    <property type="entry name" value="POLY(A)-SPECIFIC RIBONUCLEASE PNLDC1"/>
    <property type="match status" value="1"/>
</dbReference>
<dbReference type="GO" id="GO:1990432">
    <property type="term" value="P:siRNA 3'-end processing"/>
    <property type="evidence" value="ECO:0007669"/>
    <property type="project" value="TreeGrafter"/>
</dbReference>
<dbReference type="InterPro" id="IPR012337">
    <property type="entry name" value="RNaseH-like_sf"/>
</dbReference>
<dbReference type="InterPro" id="IPR051181">
    <property type="entry name" value="CAF1_poly(A)_ribonucleases"/>
</dbReference>
<dbReference type="Gene3D" id="3.30.420.10">
    <property type="entry name" value="Ribonuclease H-like superfamily/Ribonuclease H"/>
    <property type="match status" value="1"/>
</dbReference>
<dbReference type="GO" id="GO:0000289">
    <property type="term" value="P:nuclear-transcribed mRNA poly(A) tail shortening"/>
    <property type="evidence" value="ECO:0007669"/>
    <property type="project" value="TreeGrafter"/>
</dbReference>
<dbReference type="InterPro" id="IPR036397">
    <property type="entry name" value="RNaseH_sf"/>
</dbReference>
<dbReference type="PANTHER" id="PTHR15092">
    <property type="entry name" value="POLY A -SPECIFIC RIBONUCLEASE/TARGET OF EGR1, MEMBER 1"/>
    <property type="match status" value="1"/>
</dbReference>
<proteinExistence type="inferred from homology"/>
<protein>
    <submittedName>
        <fullName evidence="2">6348_t:CDS:1</fullName>
    </submittedName>
</protein>
<dbReference type="Gene3D" id="3.30.70.330">
    <property type="match status" value="1"/>
</dbReference>